<dbReference type="PANTHER" id="PTHR38033">
    <property type="entry name" value="MEMBRANE PROTEIN-RELATED"/>
    <property type="match status" value="1"/>
</dbReference>
<dbReference type="InterPro" id="IPR038522">
    <property type="entry name" value="T4/T6SS_DotU_sf"/>
</dbReference>
<evidence type="ECO:0000313" key="2">
    <source>
        <dbReference type="EMBL" id="ATX75314.1"/>
    </source>
</evidence>
<dbReference type="RefSeq" id="WP_158524250.1">
    <property type="nucleotide sequence ID" value="NZ_CP011797.1"/>
</dbReference>
<evidence type="ECO:0000259" key="1">
    <source>
        <dbReference type="Pfam" id="PF09850"/>
    </source>
</evidence>
<sequence length="219" mass="24593">MHLVDCFVDVFTFVRQLTAVDSEPMSDTAVRQRLDELLATKAHLATAGGYQSQHYDDAKFAVVAWLDEKIIGSDLSIKDQWRTELAQKHYFNTVKGGQLFFEKLSALDQFDAFEMDVREVFFYCLAFGFHGKYYTDAGVQELAAIRTANYQLLMQKQGVADTKAMWFSQQPMAGGDADVGAKPQGWALMYGVPLLVVTVAVAWMRVDLLGLIENLVKTL</sequence>
<dbReference type="Pfam" id="PF09850">
    <property type="entry name" value="DotU"/>
    <property type="match status" value="1"/>
</dbReference>
<dbReference type="InterPro" id="IPR017732">
    <property type="entry name" value="T4/T6SS_DotU"/>
</dbReference>
<dbReference type="Proteomes" id="UP000229757">
    <property type="component" value="Chromosome"/>
</dbReference>
<dbReference type="AlphaFoldDB" id="A0A2K8KPN4"/>
<dbReference type="KEGG" id="rfo:REIFOR_00137"/>
<proteinExistence type="predicted"/>
<keyword evidence="3" id="KW-1185">Reference proteome</keyword>
<reference evidence="2 3" key="1">
    <citation type="journal article" date="2017" name="Environ. Microbiol.">
        <title>Genomic and physiological analyses of 'Reinekea forsetii' reveal a versatile opportunistic lifestyle during spring algae blooms.</title>
        <authorList>
            <person name="Avci B."/>
            <person name="Hahnke R.L."/>
            <person name="Chafee M."/>
            <person name="Fischer T."/>
            <person name="Gruber-Vodicka H."/>
            <person name="Tegetmeyer H.E."/>
            <person name="Harder J."/>
            <person name="Fuchs B.M."/>
            <person name="Amann R.I."/>
            <person name="Teeling H."/>
        </authorList>
    </citation>
    <scope>NUCLEOTIDE SEQUENCE [LARGE SCALE GENOMIC DNA]</scope>
    <source>
        <strain evidence="2 3">Hel1_31_D35</strain>
    </source>
</reference>
<evidence type="ECO:0000313" key="3">
    <source>
        <dbReference type="Proteomes" id="UP000229757"/>
    </source>
</evidence>
<gene>
    <name evidence="2" type="ORF">REIFOR_00137</name>
</gene>
<protein>
    <submittedName>
        <fullName evidence="2">Type IV / VI secretion system protein, DotU family</fullName>
    </submittedName>
</protein>
<dbReference type="OrthoDB" id="345640at2"/>
<dbReference type="PANTHER" id="PTHR38033:SF1">
    <property type="entry name" value="DOTU FAMILY TYPE IV_VI SECRETION SYSTEM PROTEIN"/>
    <property type="match status" value="1"/>
</dbReference>
<dbReference type="Gene3D" id="1.25.40.590">
    <property type="entry name" value="Type IV / VI secretion system, DotU"/>
    <property type="match status" value="1"/>
</dbReference>
<dbReference type="EMBL" id="CP011797">
    <property type="protein sequence ID" value="ATX75314.1"/>
    <property type="molecule type" value="Genomic_DNA"/>
</dbReference>
<accession>A0A2K8KPN4</accession>
<feature type="domain" description="Type IV / VI secretion system DotU" evidence="1">
    <location>
        <begin position="3"/>
        <end position="204"/>
    </location>
</feature>
<name>A0A2K8KPN4_9GAMM</name>
<organism evidence="2 3">
    <name type="scientific">Reinekea forsetii</name>
    <dbReference type="NCBI Taxonomy" id="1336806"/>
    <lineage>
        <taxon>Bacteria</taxon>
        <taxon>Pseudomonadati</taxon>
        <taxon>Pseudomonadota</taxon>
        <taxon>Gammaproteobacteria</taxon>
        <taxon>Oceanospirillales</taxon>
        <taxon>Saccharospirillaceae</taxon>
        <taxon>Reinekea</taxon>
    </lineage>
</organism>
<dbReference type="NCBIfam" id="TIGR03349">
    <property type="entry name" value="IV_VI_DotU"/>
    <property type="match status" value="1"/>
</dbReference>